<name>A0A937DBJ3_9FLAO</name>
<dbReference type="AlphaFoldDB" id="A0A937DBJ3"/>
<dbReference type="PROSITE" id="PS51257">
    <property type="entry name" value="PROKAR_LIPOPROTEIN"/>
    <property type="match status" value="1"/>
</dbReference>
<sequence length="58" mass="6400">MLKNILNLNDAKSLTKNEQKSIHGGSQSGTISCRTRRDCFVATGEFDWACNQGQCIPL</sequence>
<dbReference type="RefSeq" id="WP_201919305.1">
    <property type="nucleotide sequence ID" value="NZ_BAABAX010000005.1"/>
</dbReference>
<dbReference type="Proteomes" id="UP000651057">
    <property type="component" value="Unassembled WGS sequence"/>
</dbReference>
<accession>A0A937DBJ3</accession>
<evidence type="ECO:0008006" key="3">
    <source>
        <dbReference type="Google" id="ProtNLM"/>
    </source>
</evidence>
<evidence type="ECO:0000313" key="2">
    <source>
        <dbReference type="Proteomes" id="UP000651057"/>
    </source>
</evidence>
<gene>
    <name evidence="1" type="ORF">JJQ60_10210</name>
</gene>
<evidence type="ECO:0000313" key="1">
    <source>
        <dbReference type="EMBL" id="MBL0683891.1"/>
    </source>
</evidence>
<dbReference type="EMBL" id="JAERQJ010000003">
    <property type="protein sequence ID" value="MBL0683891.1"/>
    <property type="molecule type" value="Genomic_DNA"/>
</dbReference>
<proteinExistence type="predicted"/>
<comment type="caution">
    <text evidence="1">The sequence shown here is derived from an EMBL/GenBank/DDBJ whole genome shotgun (WGS) entry which is preliminary data.</text>
</comment>
<keyword evidence="2" id="KW-1185">Reference proteome</keyword>
<reference evidence="1" key="1">
    <citation type="submission" date="2021-01" db="EMBL/GenBank/DDBJ databases">
        <authorList>
            <person name="Zhong Y.L."/>
        </authorList>
    </citation>
    <scope>NUCLEOTIDE SEQUENCE</scope>
    <source>
        <strain evidence="1">KCTC 23302</strain>
    </source>
</reference>
<protein>
    <recommendedName>
        <fullName evidence="3">Bacteriocin</fullName>
    </recommendedName>
</protein>
<organism evidence="1 2">
    <name type="scientific">Aquimarina mytili</name>
    <dbReference type="NCBI Taxonomy" id="874423"/>
    <lineage>
        <taxon>Bacteria</taxon>
        <taxon>Pseudomonadati</taxon>
        <taxon>Bacteroidota</taxon>
        <taxon>Flavobacteriia</taxon>
        <taxon>Flavobacteriales</taxon>
        <taxon>Flavobacteriaceae</taxon>
        <taxon>Aquimarina</taxon>
    </lineage>
</organism>